<evidence type="ECO:0000313" key="2">
    <source>
        <dbReference type="Proteomes" id="UP000034637"/>
    </source>
</evidence>
<comment type="caution">
    <text evidence="1">The sequence shown here is derived from an EMBL/GenBank/DDBJ whole genome shotgun (WGS) entry which is preliminary data.</text>
</comment>
<proteinExistence type="predicted"/>
<name>A0A0G1Y317_9BACT</name>
<protein>
    <recommendedName>
        <fullName evidence="3">Polymerase nucleotidyl transferase domain-containing protein</fullName>
    </recommendedName>
</protein>
<reference evidence="1 2" key="1">
    <citation type="journal article" date="2015" name="Nature">
        <title>rRNA introns, odd ribosomes, and small enigmatic genomes across a large radiation of phyla.</title>
        <authorList>
            <person name="Brown C.T."/>
            <person name="Hug L.A."/>
            <person name="Thomas B.C."/>
            <person name="Sharon I."/>
            <person name="Castelle C.J."/>
            <person name="Singh A."/>
            <person name="Wilkins M.J."/>
            <person name="Williams K.H."/>
            <person name="Banfield J.F."/>
        </authorList>
    </citation>
    <scope>NUCLEOTIDE SEQUENCE [LARGE SCALE GENOMIC DNA]</scope>
</reference>
<sequence>MLKPNQEKYLSTIPADKKVVIKPYDPKLREVADGIIRFVHGIDPDLEVLFMGAAGLGISGQGDLDLYILCKPSDFGKYLLGLKDVFGEPVKEKDTYVAWELVRDDVPVELYLTDLGNEIYNTSMKEQNDIFNILKTNPDILKEYEDLKISLNGQSFREYQRQKYKFYNRVLSQESNEK</sequence>
<evidence type="ECO:0000313" key="1">
    <source>
        <dbReference type="EMBL" id="KKW00924.1"/>
    </source>
</evidence>
<organism evidence="1 2">
    <name type="scientific">Candidatus Amesbacteria bacterium GW2011_GWA1_48_9</name>
    <dbReference type="NCBI Taxonomy" id="1618355"/>
    <lineage>
        <taxon>Bacteria</taxon>
        <taxon>Candidatus Amesiibacteriota</taxon>
    </lineage>
</organism>
<accession>A0A0G1Y317</accession>
<dbReference type="AlphaFoldDB" id="A0A0G1Y317"/>
<evidence type="ECO:0008006" key="3">
    <source>
        <dbReference type="Google" id="ProtNLM"/>
    </source>
</evidence>
<dbReference type="EMBL" id="LCPP01000003">
    <property type="protein sequence ID" value="KKW00924.1"/>
    <property type="molecule type" value="Genomic_DNA"/>
</dbReference>
<gene>
    <name evidence="1" type="ORF">UY33_C0003G0052</name>
</gene>
<dbReference type="Proteomes" id="UP000034637">
    <property type="component" value="Unassembled WGS sequence"/>
</dbReference>